<feature type="domain" description="CXC" evidence="9">
    <location>
        <begin position="1082"/>
        <end position="1190"/>
    </location>
</feature>
<dbReference type="InterPro" id="IPR041355">
    <property type="entry name" value="Pre-SET_CXC"/>
</dbReference>
<dbReference type="SUPFAM" id="SSF82199">
    <property type="entry name" value="SET domain"/>
    <property type="match status" value="1"/>
</dbReference>
<feature type="region of interest" description="Disordered" evidence="7">
    <location>
        <begin position="74"/>
        <end position="105"/>
    </location>
</feature>
<keyword evidence="2" id="KW-0808">Transferase</keyword>
<evidence type="ECO:0000313" key="11">
    <source>
        <dbReference type="Proteomes" id="UP001162060"/>
    </source>
</evidence>
<keyword evidence="1" id="KW-0489">Methyltransferase</keyword>
<dbReference type="CDD" id="cd10519">
    <property type="entry name" value="SET_EZH"/>
    <property type="match status" value="1"/>
</dbReference>
<dbReference type="InterPro" id="IPR046341">
    <property type="entry name" value="SET_dom_sf"/>
</dbReference>
<comment type="catalytic activity">
    <reaction evidence="6">
        <text>L-lysyl(27)-[histone H3] + 3 S-adenosyl-L-methionine = N(6),N(6),N(6)-trimethyl-L-lysyl(27)-[histone H3] + 3 S-adenosyl-L-homocysteine + 3 H(+)</text>
        <dbReference type="Rhea" id="RHEA:60292"/>
        <dbReference type="Rhea" id="RHEA-COMP:15535"/>
        <dbReference type="Rhea" id="RHEA-COMP:15548"/>
        <dbReference type="ChEBI" id="CHEBI:15378"/>
        <dbReference type="ChEBI" id="CHEBI:29969"/>
        <dbReference type="ChEBI" id="CHEBI:57856"/>
        <dbReference type="ChEBI" id="CHEBI:59789"/>
        <dbReference type="ChEBI" id="CHEBI:61961"/>
        <dbReference type="EC" id="2.1.1.356"/>
    </reaction>
</comment>
<keyword evidence="4" id="KW-0805">Transcription regulation</keyword>
<dbReference type="InterPro" id="IPR026489">
    <property type="entry name" value="CXC_dom"/>
</dbReference>
<dbReference type="GO" id="GO:0005634">
    <property type="term" value="C:nucleus"/>
    <property type="evidence" value="ECO:0007669"/>
    <property type="project" value="TreeGrafter"/>
</dbReference>
<dbReference type="InterPro" id="IPR033467">
    <property type="entry name" value="Tesmin/TSO1-like_CXC"/>
</dbReference>
<proteinExistence type="predicted"/>
<feature type="compositionally biased region" description="Acidic residues" evidence="7">
    <location>
        <begin position="302"/>
        <end position="313"/>
    </location>
</feature>
<evidence type="ECO:0008006" key="12">
    <source>
        <dbReference type="Google" id="ProtNLM"/>
    </source>
</evidence>
<evidence type="ECO:0000256" key="2">
    <source>
        <dbReference type="ARBA" id="ARBA00022679"/>
    </source>
</evidence>
<dbReference type="PROSITE" id="PS50280">
    <property type="entry name" value="SET"/>
    <property type="match status" value="1"/>
</dbReference>
<sequence>MSSLSGSVILIDDSSDEGSAEIIRVQQPERLRVHSSNESNKMNVLACQSEKPRVPVKVIPGASQSVNDGRLKKNQVKEKEKEGGGVVEVDGRHFDNGGAGEKMTQNLKTTDRNGYVDVDFMSAGESKAQQRDQEQLQDEEHRVHMPMSDTVCRTLVGSKRKASGVALVSHGDQSRSMNKTSHSTFDFDCITISDDSSSLSSNEEADYTASLGVRSKSMSLQDVVAQERELARLRTGNAVENSDVVVLHKKSKMVHKASAPESLFSSPEEQQHNAVKASKSEQGDEKGDALYQMESLAIDLSSEQEGEEFDDETYTPSKHNKRSVRQVNGRRIHNGKRIKADTAAKSKNACKPMSKKERDRLRLSSAKAGVRLPTTVRAGPPSDKLSHHRTARDTVIHGTAWRNVCFDSAPTNLLPLNSAVAPLFYSEFDCPLLAYDMDGDLKGKCKFMPQFGKCKQVDTFAQASCEPERAISQEEMNTRVTNLILREQPRLREYQRRKTSAILAEARAKVKRYLAAHATLKAQSAHPQNSKRLVEGTVLDKLLLSQMKPEKLTQGLSLGYSNVWDEPTCVREKLFPRDVNQLPAIRPLSRCTAYVGLKANIRVEDDPILRYKPYFGEDDDGADIDEAWYDAVEPKTSSLLIGLDGEINELLLRLIVRECGITQGVFSALKNVPEFAQAYSDYGEMKKLDDAIGLAARRIKEAKELIQSKPKDFPLARVVALEPSLRNGYGIYKSLAERLAPPPTYFDSNLARNHSDRGYGLGLRSATDFTELVVTYRDMFCRMCYDYHCLEHGIQHPLPSHRVDPMNPPLQLSSVALATLAKKHVKAGDLSSESCQSPAIPLASAGSPKIGECIAVDHCQVDDKISRDVQVDGCFIIDNELDETIDVNATDKEGKSAEALHRTRRSARALTRCCTLASQGLNKQVTAPQPRKQPRPHRAQICPRIADESEYLDDSHYAYATTIFEKSLKTDEKCLNECWKAESRANSTDPGLASNELKCDSKLLSNTELTLLRKLWAVVGDNPCIISSMIRSTTCKEVKKVLELERLCRSTHLSVMDSVPLSLDAHLSRNGRKRGRDSRSRNNPISLERTRNNCLKGKWVNHEYEPCNHEGVCDSTNCSCMARDHTCDKACSCSRDCLNRFPGCKCSRGNCRTKACPCFIGARECNPDLCLTCGASEAPALVFDEDRRKMSAMDLGICCNVNILRGLHKKIGVAYSATHGWGAFALESIKRGEFIYEYYGALLSQDEAERRGSIYDKMTISFLFDVDDDSVVDAIRKGNKSRFANHSASDKNCQGKVLTVGSEHRISIWAQQDIAKGEELFFDYGYQGETAPDWSQLRIKGSMR</sequence>
<protein>
    <recommendedName>
        <fullName evidence="12">[Histone H3]-lysine(27) N-trimethyltransferase</fullName>
    </recommendedName>
</protein>
<dbReference type="SMART" id="SM01114">
    <property type="entry name" value="CXC"/>
    <property type="match status" value="1"/>
</dbReference>
<name>A0AAV1UMI8_9STRA</name>
<feature type="compositionally biased region" description="Basic and acidic residues" evidence="7">
    <location>
        <begin position="74"/>
        <end position="95"/>
    </location>
</feature>
<feature type="compositionally biased region" description="Basic and acidic residues" evidence="7">
    <location>
        <begin position="278"/>
        <end position="287"/>
    </location>
</feature>
<dbReference type="SMART" id="SM00317">
    <property type="entry name" value="SET"/>
    <property type="match status" value="1"/>
</dbReference>
<dbReference type="GO" id="GO:0031507">
    <property type="term" value="P:heterochromatin formation"/>
    <property type="evidence" value="ECO:0007669"/>
    <property type="project" value="TreeGrafter"/>
</dbReference>
<feature type="region of interest" description="Disordered" evidence="7">
    <location>
        <begin position="257"/>
        <end position="287"/>
    </location>
</feature>
<keyword evidence="3" id="KW-0949">S-adenosyl-L-methionine</keyword>
<dbReference type="InterPro" id="IPR045318">
    <property type="entry name" value="EZH1/2-like"/>
</dbReference>
<dbReference type="Proteomes" id="UP001162060">
    <property type="component" value="Unassembled WGS sequence"/>
</dbReference>
<accession>A0AAV1UMI8</accession>
<dbReference type="PROSITE" id="PS51633">
    <property type="entry name" value="CXC"/>
    <property type="match status" value="1"/>
</dbReference>
<dbReference type="Pfam" id="PF18264">
    <property type="entry name" value="preSET_CXC"/>
    <property type="match status" value="1"/>
</dbReference>
<dbReference type="PANTHER" id="PTHR45747:SF4">
    <property type="entry name" value="HISTONE-LYSINE N-METHYLTRANSFERASE E(Z)"/>
    <property type="match status" value="1"/>
</dbReference>
<evidence type="ECO:0000256" key="6">
    <source>
        <dbReference type="ARBA" id="ARBA00048568"/>
    </source>
</evidence>
<dbReference type="GO" id="GO:0032259">
    <property type="term" value="P:methylation"/>
    <property type="evidence" value="ECO:0007669"/>
    <property type="project" value="UniProtKB-KW"/>
</dbReference>
<dbReference type="GO" id="GO:0003682">
    <property type="term" value="F:chromatin binding"/>
    <property type="evidence" value="ECO:0007669"/>
    <property type="project" value="TreeGrafter"/>
</dbReference>
<feature type="region of interest" description="Disordered" evidence="7">
    <location>
        <begin position="302"/>
        <end position="326"/>
    </location>
</feature>
<dbReference type="EMBL" id="CAKLBY020000217">
    <property type="protein sequence ID" value="CAK7934837.1"/>
    <property type="molecule type" value="Genomic_DNA"/>
</dbReference>
<evidence type="ECO:0000259" key="9">
    <source>
        <dbReference type="PROSITE" id="PS51633"/>
    </source>
</evidence>
<feature type="domain" description="SET" evidence="8">
    <location>
        <begin position="1209"/>
        <end position="1325"/>
    </location>
</feature>
<reference evidence="10" key="1">
    <citation type="submission" date="2024-01" db="EMBL/GenBank/DDBJ databases">
        <authorList>
            <person name="Webb A."/>
        </authorList>
    </citation>
    <scope>NUCLEOTIDE SEQUENCE</scope>
    <source>
        <strain evidence="10">Pm1</strain>
    </source>
</reference>
<dbReference type="Gene3D" id="2.170.270.10">
    <property type="entry name" value="SET domain"/>
    <property type="match status" value="1"/>
</dbReference>
<evidence type="ECO:0000256" key="4">
    <source>
        <dbReference type="ARBA" id="ARBA00023015"/>
    </source>
</evidence>
<gene>
    <name evidence="10" type="ORF">PM001_LOCUS19987</name>
</gene>
<evidence type="ECO:0000313" key="10">
    <source>
        <dbReference type="EMBL" id="CAK7934837.1"/>
    </source>
</evidence>
<keyword evidence="5" id="KW-0804">Transcription</keyword>
<evidence type="ECO:0000259" key="8">
    <source>
        <dbReference type="PROSITE" id="PS50280"/>
    </source>
</evidence>
<comment type="caution">
    <text evidence="10">The sequence shown here is derived from an EMBL/GenBank/DDBJ whole genome shotgun (WGS) entry which is preliminary data.</text>
</comment>
<dbReference type="GO" id="GO:0140951">
    <property type="term" value="F:histone H3K27 trimethyltransferase activity"/>
    <property type="evidence" value="ECO:0007669"/>
    <property type="project" value="UniProtKB-EC"/>
</dbReference>
<dbReference type="InterPro" id="IPR001214">
    <property type="entry name" value="SET_dom"/>
</dbReference>
<dbReference type="Pfam" id="PF00856">
    <property type="entry name" value="SET"/>
    <property type="match status" value="1"/>
</dbReference>
<evidence type="ECO:0000256" key="7">
    <source>
        <dbReference type="SAM" id="MobiDB-lite"/>
    </source>
</evidence>
<evidence type="ECO:0000256" key="5">
    <source>
        <dbReference type="ARBA" id="ARBA00023163"/>
    </source>
</evidence>
<dbReference type="PANTHER" id="PTHR45747">
    <property type="entry name" value="HISTONE-LYSINE N-METHYLTRANSFERASE E(Z)"/>
    <property type="match status" value="1"/>
</dbReference>
<evidence type="ECO:0000256" key="1">
    <source>
        <dbReference type="ARBA" id="ARBA00022603"/>
    </source>
</evidence>
<organism evidence="10 11">
    <name type="scientific">Peronospora matthiolae</name>
    <dbReference type="NCBI Taxonomy" id="2874970"/>
    <lineage>
        <taxon>Eukaryota</taxon>
        <taxon>Sar</taxon>
        <taxon>Stramenopiles</taxon>
        <taxon>Oomycota</taxon>
        <taxon>Peronosporomycetes</taxon>
        <taxon>Peronosporales</taxon>
        <taxon>Peronosporaceae</taxon>
        <taxon>Peronospora</taxon>
    </lineage>
</organism>
<evidence type="ECO:0000256" key="3">
    <source>
        <dbReference type="ARBA" id="ARBA00022691"/>
    </source>
</evidence>